<keyword evidence="2" id="KW-1133">Transmembrane helix</keyword>
<feature type="transmembrane region" description="Helical" evidence="2">
    <location>
        <begin position="45"/>
        <end position="70"/>
    </location>
</feature>
<evidence type="ECO:0008006" key="5">
    <source>
        <dbReference type="Google" id="ProtNLM"/>
    </source>
</evidence>
<protein>
    <recommendedName>
        <fullName evidence="5">Apolipoprotein L3</fullName>
    </recommendedName>
</protein>
<dbReference type="AlphaFoldDB" id="A0A9D4LLN0"/>
<dbReference type="PANTHER" id="PTHR14096">
    <property type="entry name" value="APOLIPOPROTEIN L"/>
    <property type="match status" value="1"/>
</dbReference>
<sequence>MDTRERLLRELQVKLHELRRIAKDVVQSLKDVAKEFQNHFKNCHIATMAGSCAGVVGGVMAAVGMGMALFTGGASLGLTAAGIAIGSTGGAVTVGTSIVESFLRSESYNKAEKHLKDFEKTRSDILSICDHLIDTLGKEGLEEKFLLLATFLTRLVGGKAGISIADACELIHNTASLIQQGGEPAVKFALESAGAAGRVTSAVVARIAASTSKVIHVAGGVVGIALIPIDIAFLINSVMSVSSNKQSETAKKITEMAEKLLEMSPSEREIDDMINDTIESFLIRL</sequence>
<proteinExistence type="inferred from homology"/>
<dbReference type="Proteomes" id="UP000828390">
    <property type="component" value="Unassembled WGS sequence"/>
</dbReference>
<comment type="caution">
    <text evidence="3">The sequence shown here is derived from an EMBL/GenBank/DDBJ whole genome shotgun (WGS) entry which is preliminary data.</text>
</comment>
<gene>
    <name evidence="3" type="ORF">DPMN_023707</name>
</gene>
<evidence type="ECO:0000313" key="4">
    <source>
        <dbReference type="Proteomes" id="UP000828390"/>
    </source>
</evidence>
<keyword evidence="2" id="KW-0812">Transmembrane</keyword>
<reference evidence="3" key="2">
    <citation type="submission" date="2020-11" db="EMBL/GenBank/DDBJ databases">
        <authorList>
            <person name="McCartney M.A."/>
            <person name="Auch B."/>
            <person name="Kono T."/>
            <person name="Mallez S."/>
            <person name="Becker A."/>
            <person name="Gohl D.M."/>
            <person name="Silverstein K.A.T."/>
            <person name="Koren S."/>
            <person name="Bechman K.B."/>
            <person name="Herman A."/>
            <person name="Abrahante J.E."/>
            <person name="Garbe J."/>
        </authorList>
    </citation>
    <scope>NUCLEOTIDE SEQUENCE</scope>
    <source>
        <strain evidence="3">Duluth1</strain>
        <tissue evidence="3">Whole animal</tissue>
    </source>
</reference>
<keyword evidence="4" id="KW-1185">Reference proteome</keyword>
<dbReference type="InterPro" id="IPR008405">
    <property type="entry name" value="ApoL"/>
</dbReference>
<dbReference type="GO" id="GO:0006869">
    <property type="term" value="P:lipid transport"/>
    <property type="evidence" value="ECO:0007669"/>
    <property type="project" value="InterPro"/>
</dbReference>
<dbReference type="GO" id="GO:0042157">
    <property type="term" value="P:lipoprotein metabolic process"/>
    <property type="evidence" value="ECO:0007669"/>
    <property type="project" value="InterPro"/>
</dbReference>
<evidence type="ECO:0000313" key="3">
    <source>
        <dbReference type="EMBL" id="KAH3860783.1"/>
    </source>
</evidence>
<feature type="transmembrane region" description="Helical" evidence="2">
    <location>
        <begin position="76"/>
        <end position="103"/>
    </location>
</feature>
<evidence type="ECO:0000256" key="1">
    <source>
        <dbReference type="ARBA" id="ARBA00010090"/>
    </source>
</evidence>
<evidence type="ECO:0000256" key="2">
    <source>
        <dbReference type="SAM" id="Phobius"/>
    </source>
</evidence>
<dbReference type="GO" id="GO:0016020">
    <property type="term" value="C:membrane"/>
    <property type="evidence" value="ECO:0007669"/>
    <property type="project" value="TreeGrafter"/>
</dbReference>
<dbReference type="Pfam" id="PF05461">
    <property type="entry name" value="ApoL"/>
    <property type="match status" value="1"/>
</dbReference>
<dbReference type="EMBL" id="JAIWYP010000002">
    <property type="protein sequence ID" value="KAH3860783.1"/>
    <property type="molecule type" value="Genomic_DNA"/>
</dbReference>
<comment type="similarity">
    <text evidence="1">Belongs to the apolipoprotein L family.</text>
</comment>
<feature type="transmembrane region" description="Helical" evidence="2">
    <location>
        <begin position="214"/>
        <end position="235"/>
    </location>
</feature>
<keyword evidence="2" id="KW-0472">Membrane</keyword>
<reference evidence="3" key="1">
    <citation type="journal article" date="2019" name="bioRxiv">
        <title>The Genome of the Zebra Mussel, Dreissena polymorpha: A Resource for Invasive Species Research.</title>
        <authorList>
            <person name="McCartney M.A."/>
            <person name="Auch B."/>
            <person name="Kono T."/>
            <person name="Mallez S."/>
            <person name="Zhang Y."/>
            <person name="Obille A."/>
            <person name="Becker A."/>
            <person name="Abrahante J.E."/>
            <person name="Garbe J."/>
            <person name="Badalamenti J.P."/>
            <person name="Herman A."/>
            <person name="Mangelson H."/>
            <person name="Liachko I."/>
            <person name="Sullivan S."/>
            <person name="Sone E.D."/>
            <person name="Koren S."/>
            <person name="Silverstein K.A.T."/>
            <person name="Beckman K.B."/>
            <person name="Gohl D.M."/>
        </authorList>
    </citation>
    <scope>NUCLEOTIDE SEQUENCE</scope>
    <source>
        <strain evidence="3">Duluth1</strain>
        <tissue evidence="3">Whole animal</tissue>
    </source>
</reference>
<dbReference type="PANTHER" id="PTHR14096:SF28">
    <property type="entry name" value="APOLIPOPROTEIN L, 1-RELATED"/>
    <property type="match status" value="1"/>
</dbReference>
<organism evidence="3 4">
    <name type="scientific">Dreissena polymorpha</name>
    <name type="common">Zebra mussel</name>
    <name type="synonym">Mytilus polymorpha</name>
    <dbReference type="NCBI Taxonomy" id="45954"/>
    <lineage>
        <taxon>Eukaryota</taxon>
        <taxon>Metazoa</taxon>
        <taxon>Spiralia</taxon>
        <taxon>Lophotrochozoa</taxon>
        <taxon>Mollusca</taxon>
        <taxon>Bivalvia</taxon>
        <taxon>Autobranchia</taxon>
        <taxon>Heteroconchia</taxon>
        <taxon>Euheterodonta</taxon>
        <taxon>Imparidentia</taxon>
        <taxon>Neoheterodontei</taxon>
        <taxon>Myida</taxon>
        <taxon>Dreissenoidea</taxon>
        <taxon>Dreissenidae</taxon>
        <taxon>Dreissena</taxon>
    </lineage>
</organism>
<accession>A0A9D4LLN0</accession>
<dbReference type="GO" id="GO:0008289">
    <property type="term" value="F:lipid binding"/>
    <property type="evidence" value="ECO:0007669"/>
    <property type="project" value="InterPro"/>
</dbReference>
<dbReference type="GO" id="GO:0005576">
    <property type="term" value="C:extracellular region"/>
    <property type="evidence" value="ECO:0007669"/>
    <property type="project" value="InterPro"/>
</dbReference>
<name>A0A9D4LLN0_DREPO</name>